<name>A0A0H4IZB8_9PROT</name>
<evidence type="ECO:0000256" key="4">
    <source>
        <dbReference type="ARBA" id="ARBA00023002"/>
    </source>
</evidence>
<evidence type="ECO:0000256" key="6">
    <source>
        <dbReference type="ARBA" id="ARBA00023014"/>
    </source>
</evidence>
<organism evidence="8 9">
    <name type="scientific">Methylophilales bacterium MBRS-H7</name>
    <dbReference type="NCBI Taxonomy" id="1623450"/>
    <lineage>
        <taxon>Bacteria</taxon>
        <taxon>Pseudomonadati</taxon>
        <taxon>Pseudomonadota</taxon>
        <taxon>Betaproteobacteria</taxon>
        <taxon>Nitrosomonadales</taxon>
        <taxon>OM43 clade</taxon>
    </lineage>
</organism>
<keyword evidence="4" id="KW-0560">Oxidoreductase</keyword>
<keyword evidence="9" id="KW-1185">Reference proteome</keyword>
<dbReference type="PRINTS" id="PR00090">
    <property type="entry name" value="RNGDIOXGNASE"/>
</dbReference>
<gene>
    <name evidence="8" type="ORF">VI33_06510</name>
</gene>
<keyword evidence="5" id="KW-0408">Iron</keyword>
<dbReference type="Gene3D" id="2.102.10.10">
    <property type="entry name" value="Rieske [2Fe-2S] iron-sulphur domain"/>
    <property type="match status" value="1"/>
</dbReference>
<feature type="domain" description="Rieske" evidence="7">
    <location>
        <begin position="62"/>
        <end position="170"/>
    </location>
</feature>
<dbReference type="AlphaFoldDB" id="A0A0H4IZB8"/>
<evidence type="ECO:0000256" key="1">
    <source>
        <dbReference type="ARBA" id="ARBA00008751"/>
    </source>
</evidence>
<protein>
    <recommendedName>
        <fullName evidence="7">Rieske domain-containing protein</fullName>
    </recommendedName>
</protein>
<comment type="similarity">
    <text evidence="1">Belongs to the bacterial ring-hydroxylating dioxygenase alpha subunit family.</text>
</comment>
<evidence type="ECO:0000313" key="9">
    <source>
        <dbReference type="Proteomes" id="UP000066549"/>
    </source>
</evidence>
<accession>A0A0H4IZB8</accession>
<proteinExistence type="inferred from homology"/>
<dbReference type="Pfam" id="PF00848">
    <property type="entry name" value="Ring_hydroxyl_A"/>
    <property type="match status" value="1"/>
</dbReference>
<sequence>MKNIIKNTQSLLKFGYQKSNLLYQAIKYKLNLTSPYILPREYYISEKILEKEHKNLFEKYWIFAGLTHEIKENKSWVRKKIGHREILLVHEDGKYFALENVCPHKNMQLCKESKGKGTFVCDYHAWSFNCDGSVKTIPFHDRSYKFNKKQQNFSNMSKFQVVAVGAFIFVKIKKSNITIQNQFDPAIIKSLKLMSKMLQDQYGTFFEVRDFNWKLNFENLRDSLHPPVLHSKTLGKEVDFSAQYEDVPKIYKLLGRISLKYASSFTKDGDNIKGKKGHLDEIIKPSFSNGYYNWLLFPNFHMATPDGGRSYSIEVHNPVGPDKNEISHYVIVNKANDPDDVFMDEIIEHRLRGLRPVLDEDYEACERVQKAIKFTNREQNVGCYEHYNINIAKMYKKILNKYFF</sequence>
<dbReference type="EMBL" id="CP011002">
    <property type="protein sequence ID" value="AKO66311.1"/>
    <property type="molecule type" value="Genomic_DNA"/>
</dbReference>
<dbReference type="CDD" id="cd00680">
    <property type="entry name" value="RHO_alpha_C"/>
    <property type="match status" value="1"/>
</dbReference>
<evidence type="ECO:0000313" key="8">
    <source>
        <dbReference type="EMBL" id="AKO66311.1"/>
    </source>
</evidence>
<dbReference type="GO" id="GO:0016491">
    <property type="term" value="F:oxidoreductase activity"/>
    <property type="evidence" value="ECO:0007669"/>
    <property type="project" value="UniProtKB-KW"/>
</dbReference>
<dbReference type="GO" id="GO:0005506">
    <property type="term" value="F:iron ion binding"/>
    <property type="evidence" value="ECO:0007669"/>
    <property type="project" value="InterPro"/>
</dbReference>
<keyword evidence="6" id="KW-0411">Iron-sulfur</keyword>
<dbReference type="InterPro" id="IPR036922">
    <property type="entry name" value="Rieske_2Fe-2S_sf"/>
</dbReference>
<dbReference type="InterPro" id="IPR001663">
    <property type="entry name" value="Rng_hydr_dOase-A"/>
</dbReference>
<keyword evidence="3" id="KW-0479">Metal-binding</keyword>
<dbReference type="GO" id="GO:0051537">
    <property type="term" value="F:2 iron, 2 sulfur cluster binding"/>
    <property type="evidence" value="ECO:0007669"/>
    <property type="project" value="UniProtKB-KW"/>
</dbReference>
<dbReference type="InterPro" id="IPR017941">
    <property type="entry name" value="Rieske_2Fe-2S"/>
</dbReference>
<dbReference type="PROSITE" id="PS51296">
    <property type="entry name" value="RIESKE"/>
    <property type="match status" value="1"/>
</dbReference>
<dbReference type="InterPro" id="IPR015879">
    <property type="entry name" value="Ring_hydroxy_dOase_asu_C_dom"/>
</dbReference>
<evidence type="ECO:0000256" key="5">
    <source>
        <dbReference type="ARBA" id="ARBA00023004"/>
    </source>
</evidence>
<dbReference type="SUPFAM" id="SSF55961">
    <property type="entry name" value="Bet v1-like"/>
    <property type="match status" value="1"/>
</dbReference>
<evidence type="ECO:0000256" key="2">
    <source>
        <dbReference type="ARBA" id="ARBA00022714"/>
    </source>
</evidence>
<dbReference type="PANTHER" id="PTHR43756:SF1">
    <property type="entry name" value="3-PHENYLPROPIONATE_CINNAMIC ACID DIOXYGENASE SUBUNIT ALPHA"/>
    <property type="match status" value="1"/>
</dbReference>
<dbReference type="SUPFAM" id="SSF50022">
    <property type="entry name" value="ISP domain"/>
    <property type="match status" value="1"/>
</dbReference>
<reference evidence="8 9" key="1">
    <citation type="submission" date="2015-03" db="EMBL/GenBank/DDBJ databases">
        <title>Comparative analysis of the OM43 clade including a novel species from Red Sea uncovers genomic and metabolic diversity among marine methylotrophs.</title>
        <authorList>
            <person name="Jimenez-Infante F."/>
            <person name="Ngugi D.K."/>
            <person name="Vinu M."/>
            <person name="Alam I."/>
            <person name="Kamau A."/>
            <person name="Blom J."/>
            <person name="Bajic V.B."/>
            <person name="Stingl U."/>
        </authorList>
    </citation>
    <scope>NUCLEOTIDE SEQUENCE [LARGE SCALE GENOMIC DNA]</scope>
    <source>
        <strain evidence="8 9">MBRSH7</strain>
    </source>
</reference>
<keyword evidence="2" id="KW-0001">2Fe-2S</keyword>
<dbReference type="CDD" id="cd03469">
    <property type="entry name" value="Rieske_RO_Alpha_N"/>
    <property type="match status" value="1"/>
</dbReference>
<dbReference type="OrthoDB" id="9790995at2"/>
<dbReference type="Gene3D" id="3.90.380.10">
    <property type="entry name" value="Naphthalene 1,2-dioxygenase Alpha Subunit, Chain A, domain 1"/>
    <property type="match status" value="1"/>
</dbReference>
<dbReference type="Pfam" id="PF00355">
    <property type="entry name" value="Rieske"/>
    <property type="match status" value="1"/>
</dbReference>
<dbReference type="PANTHER" id="PTHR43756">
    <property type="entry name" value="CHOLINE MONOOXYGENASE, CHLOROPLASTIC"/>
    <property type="match status" value="1"/>
</dbReference>
<evidence type="ECO:0000259" key="7">
    <source>
        <dbReference type="PROSITE" id="PS51296"/>
    </source>
</evidence>
<dbReference type="Proteomes" id="UP000066549">
    <property type="component" value="Chromosome"/>
</dbReference>
<evidence type="ECO:0000256" key="3">
    <source>
        <dbReference type="ARBA" id="ARBA00022723"/>
    </source>
</evidence>